<keyword evidence="2" id="KW-1185">Reference proteome</keyword>
<dbReference type="Proteomes" id="UP001177023">
    <property type="component" value="Unassembled WGS sequence"/>
</dbReference>
<organism evidence="1 2">
    <name type="scientific">Mesorhabditis spiculigera</name>
    <dbReference type="NCBI Taxonomy" id="96644"/>
    <lineage>
        <taxon>Eukaryota</taxon>
        <taxon>Metazoa</taxon>
        <taxon>Ecdysozoa</taxon>
        <taxon>Nematoda</taxon>
        <taxon>Chromadorea</taxon>
        <taxon>Rhabditida</taxon>
        <taxon>Rhabditina</taxon>
        <taxon>Rhabditomorpha</taxon>
        <taxon>Rhabditoidea</taxon>
        <taxon>Rhabditidae</taxon>
        <taxon>Mesorhabditinae</taxon>
        <taxon>Mesorhabditis</taxon>
    </lineage>
</organism>
<dbReference type="AlphaFoldDB" id="A0AA36CH08"/>
<evidence type="ECO:0000313" key="1">
    <source>
        <dbReference type="EMBL" id="CAJ0568852.1"/>
    </source>
</evidence>
<comment type="caution">
    <text evidence="1">The sequence shown here is derived from an EMBL/GenBank/DDBJ whole genome shotgun (WGS) entry which is preliminary data.</text>
</comment>
<evidence type="ECO:0000313" key="2">
    <source>
        <dbReference type="Proteomes" id="UP001177023"/>
    </source>
</evidence>
<gene>
    <name evidence="1" type="ORF">MSPICULIGERA_LOCUS7362</name>
</gene>
<accession>A0AA36CH08</accession>
<feature type="non-terminal residue" evidence="1">
    <location>
        <position position="1"/>
    </location>
</feature>
<name>A0AA36CH08_9BILA</name>
<dbReference type="EMBL" id="CATQJA010001849">
    <property type="protein sequence ID" value="CAJ0568852.1"/>
    <property type="molecule type" value="Genomic_DNA"/>
</dbReference>
<protein>
    <submittedName>
        <fullName evidence="1">Uncharacterized protein</fullName>
    </submittedName>
</protein>
<proteinExistence type="predicted"/>
<sequence>MNDDIKCYDPLPFAVLGLNLTYVGCTEARPIGEKFEAFLYSCSYAVKMSTLHVTPIVTGLLQEFAISFRVQEWSNSQYGVIVFPQDTSDPWPINTKAMLNFRLPSMYIWSVVLIAPEKLTNQTFPDLMLSAAFDRDLEGEGLSDAYRIPLYVGADPGINNKNLLLASRDFYLIHLHCSVVSIISRYKESDIYLTFYFNQQGAINGYDTDFRDLLLISPKFPWVFDEPGDVYFSTRTGIKLGEEFIKIDVELTVIEGGTLLINDEEALGNYTKKFTATDLGATFHLNVREIAAVFEPDLAHDGPRGFLVHVGNTAKRIARETCVQNITLTRENPLFTINQIQGQLICVKIGDDVADHENAIIVIFCNLKQKNDPDSETPIKGCIYYDLDLTYSKQICCRMVFNATRNRYTQIRLNNEYSSLLVRAATFCPGMSFSISMEQDTIVLMAFCYRYSSLWIQLGQLQWAHSENNCEYQLYSGAISRPDAKLPLATFRDVDPFIPQFIPGGVYSIFIPKGCNPVVATKTVSYDDDIQVPTNQCKGMALDVGPAFGDPFTTKRFISFQYELKALDLGMLEISAMDGTLEVLDRRLFGVTTLPTLPLNITFRAAQKLRVSWKSGRAFEAGEAAGYLGTVYFLPTLRTTAFPIEISTWTNSHYFHNTLFRNFILVLLLLCE</sequence>
<reference evidence="1" key="1">
    <citation type="submission" date="2023-06" db="EMBL/GenBank/DDBJ databases">
        <authorList>
            <person name="Delattre M."/>
        </authorList>
    </citation>
    <scope>NUCLEOTIDE SEQUENCE</scope>
    <source>
        <strain evidence="1">AF72</strain>
    </source>
</reference>